<sequence>MRRLVALTTEATSQLDVLLQRLLVGDLHDGTQTIREAIEFSALLRQESSIPRPEKLAYVDKIIDLLELNDLQDTIVSSLGVELRKRLTIGVELAAKPSLLLFLDEPTSGLDSQSAFSIVSFLKKLARTGQAIICTIHQPSSVLIQQFDTVLALNPGGNTFYFGPIGENGKDVIEYFEQRGARAPPGKNIAEFILETAARPHKRDDGTNIDWNEEWRNSEQAAKVIEQIDGLKRTRIIATENKQGTEKGVHGEFAASTWTQTAELTRRMFRQYWRDPSYIYGKFFVAVLMGIFNGFTFWKLGYSIRDMQNRMFTSYLILIIPPAIVNTVLPKFFSNMTLWEAREYPSRVYGWVAFCTANIIAEIPAAIVAGTLYWALWY</sequence>
<keyword evidence="2" id="KW-1185">Reference proteome</keyword>
<evidence type="ECO:0000313" key="2">
    <source>
        <dbReference type="Proteomes" id="UP001143856"/>
    </source>
</evidence>
<proteinExistence type="predicted"/>
<gene>
    <name evidence="1" type="ORF">NUW58_g6076</name>
</gene>
<evidence type="ECO:0000313" key="1">
    <source>
        <dbReference type="EMBL" id="KAJ2984402.1"/>
    </source>
</evidence>
<reference evidence="1" key="1">
    <citation type="submission" date="2022-10" db="EMBL/GenBank/DDBJ databases">
        <title>Genome Sequence of Xylaria curta.</title>
        <authorList>
            <person name="Buettner E."/>
        </authorList>
    </citation>
    <scope>NUCLEOTIDE SEQUENCE</scope>
    <source>
        <strain evidence="1">Babe10</strain>
    </source>
</reference>
<name>A0ACC1NYJ5_9PEZI</name>
<protein>
    <submittedName>
        <fullName evidence="1">Uncharacterized protein</fullName>
    </submittedName>
</protein>
<accession>A0ACC1NYJ5</accession>
<dbReference type="EMBL" id="JAPDGR010001304">
    <property type="protein sequence ID" value="KAJ2984402.1"/>
    <property type="molecule type" value="Genomic_DNA"/>
</dbReference>
<organism evidence="1 2">
    <name type="scientific">Xylaria curta</name>
    <dbReference type="NCBI Taxonomy" id="42375"/>
    <lineage>
        <taxon>Eukaryota</taxon>
        <taxon>Fungi</taxon>
        <taxon>Dikarya</taxon>
        <taxon>Ascomycota</taxon>
        <taxon>Pezizomycotina</taxon>
        <taxon>Sordariomycetes</taxon>
        <taxon>Xylariomycetidae</taxon>
        <taxon>Xylariales</taxon>
        <taxon>Xylariaceae</taxon>
        <taxon>Xylaria</taxon>
    </lineage>
</organism>
<dbReference type="Proteomes" id="UP001143856">
    <property type="component" value="Unassembled WGS sequence"/>
</dbReference>
<comment type="caution">
    <text evidence="1">The sequence shown here is derived from an EMBL/GenBank/DDBJ whole genome shotgun (WGS) entry which is preliminary data.</text>
</comment>